<dbReference type="InterPro" id="IPR010390">
    <property type="entry name" value="ABC-2_transporter-like"/>
</dbReference>
<organism evidence="2 3">
    <name type="scientific">Candidatus Gottesmanbacteria bacterium CG_4_10_14_0_8_um_filter_37_24</name>
    <dbReference type="NCBI Taxonomy" id="1974574"/>
    <lineage>
        <taxon>Bacteria</taxon>
        <taxon>Candidatus Gottesmaniibacteriota</taxon>
    </lineage>
</organism>
<feature type="transmembrane region" description="Helical" evidence="1">
    <location>
        <begin position="43"/>
        <end position="62"/>
    </location>
</feature>
<feature type="transmembrane region" description="Helical" evidence="1">
    <location>
        <begin position="115"/>
        <end position="138"/>
    </location>
</feature>
<dbReference type="PANTHER" id="PTHR36833:SF1">
    <property type="entry name" value="INTEGRAL MEMBRANE TRANSPORT PROTEIN"/>
    <property type="match status" value="1"/>
</dbReference>
<dbReference type="AlphaFoldDB" id="A0A2M7RRI4"/>
<feature type="transmembrane region" description="Helical" evidence="1">
    <location>
        <begin position="12"/>
        <end position="36"/>
    </location>
</feature>
<proteinExistence type="predicted"/>
<protein>
    <recommendedName>
        <fullName evidence="4">ABC transporter permease</fullName>
    </recommendedName>
</protein>
<feature type="transmembrane region" description="Helical" evidence="1">
    <location>
        <begin position="150"/>
        <end position="176"/>
    </location>
</feature>
<reference evidence="3" key="1">
    <citation type="submission" date="2017-09" db="EMBL/GenBank/DDBJ databases">
        <title>Depth-based differentiation of microbial function through sediment-hosted aquifers and enrichment of novel symbionts in the deep terrestrial subsurface.</title>
        <authorList>
            <person name="Probst A.J."/>
            <person name="Ladd B."/>
            <person name="Jarett J.K."/>
            <person name="Geller-Mcgrath D.E."/>
            <person name="Sieber C.M.K."/>
            <person name="Emerson J.B."/>
            <person name="Anantharaman K."/>
            <person name="Thomas B.C."/>
            <person name="Malmstrom R."/>
            <person name="Stieglmeier M."/>
            <person name="Klingl A."/>
            <person name="Woyke T."/>
            <person name="Ryan C.M."/>
            <person name="Banfield J.F."/>
        </authorList>
    </citation>
    <scope>NUCLEOTIDE SEQUENCE [LARGE SCALE GENOMIC DNA]</scope>
</reference>
<feature type="transmembrane region" description="Helical" evidence="1">
    <location>
        <begin position="229"/>
        <end position="251"/>
    </location>
</feature>
<dbReference type="Proteomes" id="UP000231069">
    <property type="component" value="Unassembled WGS sequence"/>
</dbReference>
<dbReference type="EMBL" id="PFMK01000042">
    <property type="protein sequence ID" value="PIZ02892.1"/>
    <property type="molecule type" value="Genomic_DNA"/>
</dbReference>
<evidence type="ECO:0000256" key="1">
    <source>
        <dbReference type="SAM" id="Phobius"/>
    </source>
</evidence>
<evidence type="ECO:0000313" key="2">
    <source>
        <dbReference type="EMBL" id="PIZ02892.1"/>
    </source>
</evidence>
<evidence type="ECO:0008006" key="4">
    <source>
        <dbReference type="Google" id="ProtNLM"/>
    </source>
</evidence>
<name>A0A2M7RRI4_9BACT</name>
<feature type="transmembrane region" description="Helical" evidence="1">
    <location>
        <begin position="68"/>
        <end position="85"/>
    </location>
</feature>
<sequence>MDLINKNKYLRVWLYMAMASFQSFFVSRIGAILFLFGKVMRVLFFLGFLIILVLKTKALVGYDLWQVILFYLTFNLIDAITQMLFREVYRFRQSIISGDFDFVLIKPFNSLFRSLFGWTDFLDFLTLVPLFIAIGYIINKIGNVSAFGIVIYLLMILNALLIAASFHIIVLSLAVLTTEIDHAIMIYRDITGMGKLPIDIYTEPIRSFITFAIPVGIMMSYPVEVLLGRLNFISVIIAFAVSFTLFFISIVSWKYSLRCYTSASS</sequence>
<keyword evidence="1" id="KW-0812">Transmembrane</keyword>
<feature type="transmembrane region" description="Helical" evidence="1">
    <location>
        <begin position="205"/>
        <end position="223"/>
    </location>
</feature>
<dbReference type="PANTHER" id="PTHR36833">
    <property type="entry name" value="SLR0610 PROTEIN-RELATED"/>
    <property type="match status" value="1"/>
</dbReference>
<keyword evidence="1" id="KW-0472">Membrane</keyword>
<keyword evidence="1" id="KW-1133">Transmembrane helix</keyword>
<evidence type="ECO:0000313" key="3">
    <source>
        <dbReference type="Proteomes" id="UP000231069"/>
    </source>
</evidence>
<comment type="caution">
    <text evidence="2">The sequence shown here is derived from an EMBL/GenBank/DDBJ whole genome shotgun (WGS) entry which is preliminary data.</text>
</comment>
<gene>
    <name evidence="2" type="ORF">COY59_02420</name>
</gene>
<dbReference type="Pfam" id="PF06182">
    <property type="entry name" value="ABC2_membrane_6"/>
    <property type="match status" value="1"/>
</dbReference>
<accession>A0A2M7RRI4</accession>